<dbReference type="InterPro" id="IPR025403">
    <property type="entry name" value="TgpA-like_C"/>
</dbReference>
<feature type="compositionally biased region" description="Basic and acidic residues" evidence="1">
    <location>
        <begin position="234"/>
        <end position="245"/>
    </location>
</feature>
<feature type="domain" description="Protein-glutamine gamma-glutamyltransferase-like C-terminal" evidence="3">
    <location>
        <begin position="144"/>
        <end position="207"/>
    </location>
</feature>
<keyword evidence="2" id="KW-1133">Transmembrane helix</keyword>
<organism evidence="4 5">
    <name type="scientific">Pseudoprevotella muciniphila</name>
    <dbReference type="NCBI Taxonomy" id="2133944"/>
    <lineage>
        <taxon>Bacteria</taxon>
        <taxon>Pseudomonadati</taxon>
        <taxon>Bacteroidota</taxon>
        <taxon>Bacteroidia</taxon>
        <taxon>Bacteroidales</taxon>
        <taxon>Prevotellaceae</taxon>
        <taxon>Pseudoprevotella</taxon>
    </lineage>
</organism>
<dbReference type="Proteomes" id="UP000249375">
    <property type="component" value="Chromosome"/>
</dbReference>
<dbReference type="AlphaFoldDB" id="A0A5P8E5V5"/>
<evidence type="ECO:0000259" key="3">
    <source>
        <dbReference type="Pfam" id="PF13559"/>
    </source>
</evidence>
<dbReference type="Pfam" id="PF13559">
    <property type="entry name" value="DUF4129"/>
    <property type="match status" value="1"/>
</dbReference>
<reference evidence="4 5" key="1">
    <citation type="submission" date="2018-11" db="EMBL/GenBank/DDBJ databases">
        <authorList>
            <person name="Na S.W."/>
            <person name="Baik M."/>
        </authorList>
    </citation>
    <scope>NUCLEOTIDE SEQUENCE [LARGE SCALE GENOMIC DNA]</scope>
    <source>
        <strain evidence="4 5">E39</strain>
    </source>
</reference>
<dbReference type="KEGG" id="alq:C7Y71_004365"/>
<sequence>MPDNAQHTMHIDTALIREWQQSGDYNYLDEVVEVDSATTNSTQVVTKKGTPSTSFSIPPLAVWCCVGVLVLVILFFAVRNGWFMGFSKKKSKKKEVEKKKKEEEENETTEGTLNQEEVFGFDFQKLTAEALAEKDYAAALKYTYMQAFRLLCEAELLTWRKDATPSEYAALDTGVASEPFRRITAAYVRAQYGHYEVTEDNYAAAKADFEELNNHVNAITAERRRKAQEEAEEGERTAREKGGEA</sequence>
<dbReference type="RefSeq" id="WP_111898486.1">
    <property type="nucleotide sequence ID" value="NZ_CP033459.1"/>
</dbReference>
<evidence type="ECO:0000313" key="5">
    <source>
        <dbReference type="Proteomes" id="UP000249375"/>
    </source>
</evidence>
<keyword evidence="2" id="KW-0812">Transmembrane</keyword>
<evidence type="ECO:0000256" key="1">
    <source>
        <dbReference type="SAM" id="MobiDB-lite"/>
    </source>
</evidence>
<proteinExistence type="predicted"/>
<keyword evidence="2" id="KW-0472">Membrane</keyword>
<feature type="transmembrane region" description="Helical" evidence="2">
    <location>
        <begin position="60"/>
        <end position="82"/>
    </location>
</feature>
<name>A0A5P8E5V5_9BACT</name>
<protein>
    <submittedName>
        <fullName evidence="4">DUF4129 domain-containing protein</fullName>
    </submittedName>
</protein>
<evidence type="ECO:0000256" key="2">
    <source>
        <dbReference type="SAM" id="Phobius"/>
    </source>
</evidence>
<feature type="region of interest" description="Disordered" evidence="1">
    <location>
        <begin position="222"/>
        <end position="245"/>
    </location>
</feature>
<dbReference type="EMBL" id="CP033459">
    <property type="protein sequence ID" value="QFQ12307.1"/>
    <property type="molecule type" value="Genomic_DNA"/>
</dbReference>
<keyword evidence="5" id="KW-1185">Reference proteome</keyword>
<evidence type="ECO:0000313" key="4">
    <source>
        <dbReference type="EMBL" id="QFQ12307.1"/>
    </source>
</evidence>
<accession>A0A5P8E5V5</accession>
<gene>
    <name evidence="4" type="ORF">C7Y71_004365</name>
</gene>